<dbReference type="NCBIfam" id="TIGR00229">
    <property type="entry name" value="sensory_box"/>
    <property type="match status" value="1"/>
</dbReference>
<evidence type="ECO:0000313" key="6">
    <source>
        <dbReference type="EMBL" id="SDQ86218.1"/>
    </source>
</evidence>
<organism evidence="6 7">
    <name type="scientific">Nitrosospira multiformis</name>
    <dbReference type="NCBI Taxonomy" id="1231"/>
    <lineage>
        <taxon>Bacteria</taxon>
        <taxon>Pseudomonadati</taxon>
        <taxon>Pseudomonadota</taxon>
        <taxon>Betaproteobacteria</taxon>
        <taxon>Nitrosomonadales</taxon>
        <taxon>Nitrosomonadaceae</taxon>
        <taxon>Nitrosospira</taxon>
    </lineage>
</organism>
<proteinExistence type="predicted"/>
<dbReference type="Gene3D" id="3.30.450.20">
    <property type="entry name" value="PAS domain"/>
    <property type="match status" value="1"/>
</dbReference>
<dbReference type="SMART" id="SM00091">
    <property type="entry name" value="PAS"/>
    <property type="match status" value="1"/>
</dbReference>
<dbReference type="PANTHER" id="PTHR47429">
    <property type="entry name" value="PROTEIN TWIN LOV 1"/>
    <property type="match status" value="1"/>
</dbReference>
<keyword evidence="7" id="KW-1185">Reference proteome</keyword>
<feature type="domain" description="PAC" evidence="5">
    <location>
        <begin position="86"/>
        <end position="140"/>
    </location>
</feature>
<evidence type="ECO:0000259" key="4">
    <source>
        <dbReference type="PROSITE" id="PS50112"/>
    </source>
</evidence>
<evidence type="ECO:0000256" key="3">
    <source>
        <dbReference type="ARBA" id="ARBA00022991"/>
    </source>
</evidence>
<gene>
    <name evidence="6" type="ORF">SAMN05216402_2588</name>
</gene>
<keyword evidence="3" id="KW-0157">Chromophore</keyword>
<protein>
    <submittedName>
        <fullName evidence="6">PAS domain S-box-containing protein</fullName>
    </submittedName>
</protein>
<dbReference type="Pfam" id="PF13426">
    <property type="entry name" value="PAS_9"/>
    <property type="match status" value="1"/>
</dbReference>
<dbReference type="SMART" id="SM00086">
    <property type="entry name" value="PAC"/>
    <property type="match status" value="1"/>
</dbReference>
<comment type="caution">
    <text evidence="6">The sequence shown here is derived from an EMBL/GenBank/DDBJ whole genome shotgun (WGS) entry which is preliminary data.</text>
</comment>
<dbReference type="InterPro" id="IPR000014">
    <property type="entry name" value="PAS"/>
</dbReference>
<evidence type="ECO:0000313" key="7">
    <source>
        <dbReference type="Proteomes" id="UP000183471"/>
    </source>
</evidence>
<dbReference type="PROSITE" id="PS50112">
    <property type="entry name" value="PAS"/>
    <property type="match status" value="1"/>
</dbReference>
<dbReference type="RefSeq" id="WP_074633137.1">
    <property type="nucleotide sequence ID" value="NZ_FNKY01000001.1"/>
</dbReference>
<dbReference type="CDD" id="cd00130">
    <property type="entry name" value="PAS"/>
    <property type="match status" value="1"/>
</dbReference>
<dbReference type="PROSITE" id="PS50113">
    <property type="entry name" value="PAC"/>
    <property type="match status" value="1"/>
</dbReference>
<dbReference type="SUPFAM" id="SSF55785">
    <property type="entry name" value="PYP-like sensor domain (PAS domain)"/>
    <property type="match status" value="1"/>
</dbReference>
<feature type="domain" description="PAS" evidence="4">
    <location>
        <begin position="12"/>
        <end position="85"/>
    </location>
</feature>
<keyword evidence="1" id="KW-0285">Flavoprotein</keyword>
<dbReference type="Proteomes" id="UP000183471">
    <property type="component" value="Unassembled WGS sequence"/>
</dbReference>
<dbReference type="InterPro" id="IPR035965">
    <property type="entry name" value="PAS-like_dom_sf"/>
</dbReference>
<accession>A0ABY0TMZ0</accession>
<dbReference type="EMBL" id="FNKY01000001">
    <property type="protein sequence ID" value="SDQ86218.1"/>
    <property type="molecule type" value="Genomic_DNA"/>
</dbReference>
<evidence type="ECO:0000259" key="5">
    <source>
        <dbReference type="PROSITE" id="PS50113"/>
    </source>
</evidence>
<dbReference type="InterPro" id="IPR001610">
    <property type="entry name" value="PAC"/>
</dbReference>
<sequence>MTFVVEKDPGLIPQILSQILDGSINGITLVDPDQEDMPIVYANSQFTAMTGYSQEEILGRNCRFLQGNDRDQEARFAIKQAIENCQPVEVTIRNYRKNGELFFNHLALTPLLDGEKRLIYYLGIQYDVNRNREMISKLSMRQEADTRRLLASLLPRP</sequence>
<reference evidence="6 7" key="1">
    <citation type="submission" date="2016-10" db="EMBL/GenBank/DDBJ databases">
        <authorList>
            <person name="Varghese N."/>
            <person name="Submissions S."/>
        </authorList>
    </citation>
    <scope>NUCLEOTIDE SEQUENCE [LARGE SCALE GENOMIC DNA]</scope>
    <source>
        <strain evidence="6 7">Nl1</strain>
    </source>
</reference>
<evidence type="ECO:0000256" key="1">
    <source>
        <dbReference type="ARBA" id="ARBA00022630"/>
    </source>
</evidence>
<dbReference type="PANTHER" id="PTHR47429:SF2">
    <property type="entry name" value="PROTEIN TWIN LOV 1"/>
    <property type="match status" value="1"/>
</dbReference>
<name>A0ABY0TMZ0_9PROT</name>
<keyword evidence="2" id="KW-0288">FMN</keyword>
<evidence type="ECO:0000256" key="2">
    <source>
        <dbReference type="ARBA" id="ARBA00022643"/>
    </source>
</evidence>
<dbReference type="InterPro" id="IPR000700">
    <property type="entry name" value="PAS-assoc_C"/>
</dbReference>